<dbReference type="Proteomes" id="UP000234433">
    <property type="component" value="Unassembled WGS sequence"/>
</dbReference>
<protein>
    <submittedName>
        <fullName evidence="1">Uncharacterized protein</fullName>
    </submittedName>
</protein>
<name>A0A2H1KTT1_9MICO</name>
<organism evidence="1 2">
    <name type="scientific">Brevibacterium antiquum CNRZ 918</name>
    <dbReference type="NCBI Taxonomy" id="1255637"/>
    <lineage>
        <taxon>Bacteria</taxon>
        <taxon>Bacillati</taxon>
        <taxon>Actinomycetota</taxon>
        <taxon>Actinomycetes</taxon>
        <taxon>Micrococcales</taxon>
        <taxon>Brevibacteriaceae</taxon>
        <taxon>Brevibacterium</taxon>
    </lineage>
</organism>
<dbReference type="EMBL" id="FXZD01000010">
    <property type="protein sequence ID" value="SMY03127.1"/>
    <property type="molecule type" value="Genomic_DNA"/>
</dbReference>
<dbReference type="AlphaFoldDB" id="A0A2H1KTT1"/>
<accession>A0A2H1KTT1</accession>
<evidence type="ECO:0000313" key="2">
    <source>
        <dbReference type="Proteomes" id="UP000234433"/>
    </source>
</evidence>
<sequence length="65" mass="7248">MHKHWAGVEQLGQDLIQARTLSGARAVELFDGTAATPNVLKNATRCFPCETKPLRQTRKSETRLV</sequence>
<proteinExistence type="predicted"/>
<reference evidence="1 2" key="1">
    <citation type="submission" date="2017-03" db="EMBL/GenBank/DDBJ databases">
        <authorList>
            <person name="Afonso C.L."/>
            <person name="Miller P.J."/>
            <person name="Scott M.A."/>
            <person name="Spackman E."/>
            <person name="Goraichik I."/>
            <person name="Dimitrov K.M."/>
            <person name="Suarez D.L."/>
            <person name="Swayne D.E."/>
        </authorList>
    </citation>
    <scope>NUCLEOTIDE SEQUENCE [LARGE SCALE GENOMIC DNA]</scope>
    <source>
        <strain evidence="1 2">CNRZ 918</strain>
    </source>
</reference>
<evidence type="ECO:0000313" key="1">
    <source>
        <dbReference type="EMBL" id="SMY03127.1"/>
    </source>
</evidence>
<gene>
    <name evidence="1" type="ORF">BANT918_02813</name>
</gene>